<keyword evidence="2" id="KW-1185">Reference proteome</keyword>
<name>A0A0H3KGL9_BURM1</name>
<evidence type="ECO:0000313" key="1">
    <source>
        <dbReference type="EMBL" id="BAG42395.1"/>
    </source>
</evidence>
<dbReference type="HOGENOM" id="CLU_1412832_0_0_4"/>
<reference evidence="1 2" key="1">
    <citation type="submission" date="2007-04" db="EMBL/GenBank/DDBJ databases">
        <title>Complete genome sequence of Burkholderia multivorans ATCC 17616.</title>
        <authorList>
            <person name="Ohtsubo Y."/>
            <person name="Yamashita A."/>
            <person name="Kurokawa K."/>
            <person name="Takami H."/>
            <person name="Yuhara S."/>
            <person name="Nishiyama E."/>
            <person name="Endo R."/>
            <person name="Miyazaki R."/>
            <person name="Ono A."/>
            <person name="Yano K."/>
            <person name="Ito M."/>
            <person name="Sota M."/>
            <person name="Yuji N."/>
            <person name="Hattori M."/>
            <person name="Tsuda M."/>
        </authorList>
    </citation>
    <scope>NUCLEOTIDE SEQUENCE [LARGE SCALE GENOMIC DNA]</scope>
    <source>
        <strain evidence="2">ATCC 17616 / 249</strain>
    </source>
</reference>
<sequence>MYSATGEINKISELYRTFCLAVINTAMTKNEEIKKSTQEWMLLHASHFTHAVTLTLKPYREVMTCKGLTIQRLTAIEAKENFRQFMRRLNTVVYGNATKRFGAGVHVIPVIEGVVTEKLLHYHCMMGNFRAGADDALIASAIRAAWLQTDFGNMQIDIQPLTADGWIDYITKEVGIGDADNVDYDNVHIPKD</sequence>
<evidence type="ECO:0000313" key="2">
    <source>
        <dbReference type="Proteomes" id="UP000008815"/>
    </source>
</evidence>
<dbReference type="KEGG" id="bmj:BMULJ_00427"/>
<dbReference type="Proteomes" id="UP000008815">
    <property type="component" value="Chromosome 1"/>
</dbReference>
<gene>
    <name evidence="1" type="ordered locus">BMULJ_00427</name>
</gene>
<dbReference type="eggNOG" id="ENOG502ZPU1">
    <property type="taxonomic scope" value="Bacteria"/>
</dbReference>
<dbReference type="AlphaFoldDB" id="A0A0H3KGL9"/>
<proteinExistence type="predicted"/>
<accession>A0A0H3KGL9</accession>
<organism evidence="1 2">
    <name type="scientific">Burkholderia multivorans (strain ATCC 17616 / 249)</name>
    <dbReference type="NCBI Taxonomy" id="395019"/>
    <lineage>
        <taxon>Bacteria</taxon>
        <taxon>Pseudomonadati</taxon>
        <taxon>Pseudomonadota</taxon>
        <taxon>Betaproteobacteria</taxon>
        <taxon>Burkholderiales</taxon>
        <taxon>Burkholderiaceae</taxon>
        <taxon>Burkholderia</taxon>
        <taxon>Burkholderia cepacia complex</taxon>
    </lineage>
</organism>
<dbReference type="EMBL" id="AP009385">
    <property type="protein sequence ID" value="BAG42395.1"/>
    <property type="molecule type" value="Genomic_DNA"/>
</dbReference>
<protein>
    <submittedName>
        <fullName evidence="1">Uncharacterized protein</fullName>
    </submittedName>
</protein>